<accession>A0A366FT38</accession>
<evidence type="ECO:0000256" key="1">
    <source>
        <dbReference type="SAM" id="SignalP"/>
    </source>
</evidence>
<keyword evidence="3" id="KW-1185">Reference proteome</keyword>
<organism evidence="2 3">
    <name type="scientific">Roseiarcus fermentans</name>
    <dbReference type="NCBI Taxonomy" id="1473586"/>
    <lineage>
        <taxon>Bacteria</taxon>
        <taxon>Pseudomonadati</taxon>
        <taxon>Pseudomonadota</taxon>
        <taxon>Alphaproteobacteria</taxon>
        <taxon>Hyphomicrobiales</taxon>
        <taxon>Roseiarcaceae</taxon>
        <taxon>Roseiarcus</taxon>
    </lineage>
</organism>
<dbReference type="Proteomes" id="UP000253529">
    <property type="component" value="Unassembled WGS sequence"/>
</dbReference>
<feature type="signal peptide" evidence="1">
    <location>
        <begin position="1"/>
        <end position="21"/>
    </location>
</feature>
<dbReference type="PANTHER" id="PTHR30289">
    <property type="entry name" value="UNCHARACTERIZED PROTEIN YBCL-RELATED"/>
    <property type="match status" value="1"/>
</dbReference>
<protein>
    <recommendedName>
        <fullName evidence="4">PBP family phospholipid-binding protein</fullName>
    </recommendedName>
</protein>
<dbReference type="SUPFAM" id="SSF49777">
    <property type="entry name" value="PEBP-like"/>
    <property type="match status" value="1"/>
</dbReference>
<dbReference type="Gene3D" id="3.90.280.10">
    <property type="entry name" value="PEBP-like"/>
    <property type="match status" value="1"/>
</dbReference>
<keyword evidence="1" id="KW-0732">Signal</keyword>
<dbReference type="InterPro" id="IPR005247">
    <property type="entry name" value="YbhB_YbcL/LppC-like"/>
</dbReference>
<proteinExistence type="predicted"/>
<evidence type="ECO:0000313" key="3">
    <source>
        <dbReference type="Proteomes" id="UP000253529"/>
    </source>
</evidence>
<dbReference type="InterPro" id="IPR008914">
    <property type="entry name" value="PEBP"/>
</dbReference>
<gene>
    <name evidence="2" type="ORF">DFR50_103193</name>
</gene>
<dbReference type="CDD" id="cd00865">
    <property type="entry name" value="PEBP_bact_arch"/>
    <property type="match status" value="1"/>
</dbReference>
<evidence type="ECO:0000313" key="2">
    <source>
        <dbReference type="EMBL" id="RBP17306.1"/>
    </source>
</evidence>
<dbReference type="NCBIfam" id="TIGR00481">
    <property type="entry name" value="YbhB/YbcL family Raf kinase inhibitor-like protein"/>
    <property type="match status" value="1"/>
</dbReference>
<dbReference type="EMBL" id="QNRK01000003">
    <property type="protein sequence ID" value="RBP17306.1"/>
    <property type="molecule type" value="Genomic_DNA"/>
</dbReference>
<reference evidence="2 3" key="1">
    <citation type="submission" date="2018-06" db="EMBL/GenBank/DDBJ databases">
        <title>Genomic Encyclopedia of Type Strains, Phase IV (KMG-IV): sequencing the most valuable type-strain genomes for metagenomic binning, comparative biology and taxonomic classification.</title>
        <authorList>
            <person name="Goeker M."/>
        </authorList>
    </citation>
    <scope>NUCLEOTIDE SEQUENCE [LARGE SCALE GENOMIC DNA]</scope>
    <source>
        <strain evidence="2 3">DSM 24875</strain>
    </source>
</reference>
<dbReference type="RefSeq" id="WP_245427298.1">
    <property type="nucleotide sequence ID" value="NZ_QNRK01000003.1"/>
</dbReference>
<dbReference type="Pfam" id="PF01161">
    <property type="entry name" value="PBP"/>
    <property type="match status" value="1"/>
</dbReference>
<dbReference type="AlphaFoldDB" id="A0A366FT38"/>
<evidence type="ECO:0008006" key="4">
    <source>
        <dbReference type="Google" id="ProtNLM"/>
    </source>
</evidence>
<dbReference type="InterPro" id="IPR036610">
    <property type="entry name" value="PEBP-like_sf"/>
</dbReference>
<feature type="chain" id="PRO_5016652582" description="PBP family phospholipid-binding protein" evidence="1">
    <location>
        <begin position="22"/>
        <end position="179"/>
    </location>
</feature>
<sequence length="179" mass="18173">MRALASATVFALVEQAGVALALTLTSPDLGPGGRIADEQAFDGADCPGRNVSPALLWSDVPAGTRSFAVAMVDPDALSAGGFWHWWVYDLPSDATGLKKGAGSGAGLPVGAAEGRNDFGPIGYGGPCPPKGQPHHYAITVYALDIDRLGPASTASTATFDAAVRAHALAKATLVGVFAR</sequence>
<comment type="caution">
    <text evidence="2">The sequence shown here is derived from an EMBL/GenBank/DDBJ whole genome shotgun (WGS) entry which is preliminary data.</text>
</comment>
<dbReference type="PANTHER" id="PTHR30289:SF1">
    <property type="entry name" value="PEBP (PHOSPHATIDYLETHANOLAMINE-BINDING PROTEIN) FAMILY PROTEIN"/>
    <property type="match status" value="1"/>
</dbReference>
<name>A0A366FT38_9HYPH</name>